<organism evidence="2 3">
    <name type="scientific">Enterobacter cloacae S611</name>
    <dbReference type="NCBI Taxonomy" id="1399146"/>
    <lineage>
        <taxon>Bacteria</taxon>
        <taxon>Pseudomonadati</taxon>
        <taxon>Pseudomonadota</taxon>
        <taxon>Gammaproteobacteria</taxon>
        <taxon>Enterobacterales</taxon>
        <taxon>Enterobacteriaceae</taxon>
        <taxon>Enterobacter</taxon>
        <taxon>Enterobacter cloacae complex</taxon>
    </lineage>
</organism>
<dbReference type="Pfam" id="PF13416">
    <property type="entry name" value="SBP_bac_8"/>
    <property type="match status" value="1"/>
</dbReference>
<gene>
    <name evidence="2" type="ORF">EDP2_1766</name>
</gene>
<keyword evidence="1" id="KW-0732">Signal</keyword>
<sequence>MKRFRVLTTAIMLAYISLPQAEGAQLTEMTWSEVVTQAKKEGAVNFNVWYLKPQWRTFVKGFEQEYGIKVIIPESTIDGNLNKILAEKNKETGKLDVVGFTMNQMPVVLNSHTISPVAWLPEFSNGFSKLYGTDLQGYGLAFWGNQTGLAYDPLQMKNNKLPQTLDELQVFIDSNPRLFGYNDPQNGGAGEAFIQRILTLKEEGKNNFSEKTDHSVLQQWENGWQWFIKNKDKLTLTKSQADSLTRINDGELALAPAWEDHLLTLQKTGAVTTRIRFYIPDFGMPAGANIVVIAKNSPHPAASALFVNWLISEKTQSELKNVFGSVPVNKKVSNEFEKRQQRVSFYNSTHSVALKKEFSTRILLGQ</sequence>
<dbReference type="InterPro" id="IPR006059">
    <property type="entry name" value="SBP"/>
</dbReference>
<comment type="caution">
    <text evidence="2">The sequence shown here is derived from an EMBL/GenBank/DDBJ whole genome shotgun (WGS) entry which is preliminary data.</text>
</comment>
<dbReference type="Gene3D" id="3.40.190.10">
    <property type="entry name" value="Periplasmic binding protein-like II"/>
    <property type="match status" value="2"/>
</dbReference>
<proteinExistence type="predicted"/>
<dbReference type="PANTHER" id="PTHR42779:SF1">
    <property type="entry name" value="PROTEIN YNJB"/>
    <property type="match status" value="1"/>
</dbReference>
<evidence type="ECO:0000313" key="2">
    <source>
        <dbReference type="EMBL" id="ESS58594.1"/>
    </source>
</evidence>
<reference evidence="2 3" key="1">
    <citation type="journal article" date="2014" name="Genome Announc.">
        <title>Draft Genome Sequence of Enterobacter cloacae Strain S611.</title>
        <authorList>
            <person name="Wang D."/>
            <person name="Han C.S."/>
            <person name="Dichosa A.E."/>
            <person name="Gleasner C.D."/>
            <person name="Johnson S.L."/>
            <person name="Daligault H.E."/>
            <person name="Davenport K.W."/>
            <person name="Li P.E."/>
            <person name="Pierson E.A."/>
            <person name="Pierson L.S.III."/>
        </authorList>
    </citation>
    <scope>NUCLEOTIDE SEQUENCE [LARGE SCALE GENOMIC DNA]</scope>
    <source>
        <strain evidence="2 3">S611</strain>
    </source>
</reference>
<dbReference type="Proteomes" id="UP000017834">
    <property type="component" value="Unassembled WGS sequence"/>
</dbReference>
<feature type="signal peptide" evidence="1">
    <location>
        <begin position="1"/>
        <end position="21"/>
    </location>
</feature>
<dbReference type="PANTHER" id="PTHR42779">
    <property type="entry name" value="PROTEIN YNJB"/>
    <property type="match status" value="1"/>
</dbReference>
<keyword evidence="3" id="KW-1185">Reference proteome</keyword>
<dbReference type="SUPFAM" id="SSF53850">
    <property type="entry name" value="Periplasmic binding protein-like II"/>
    <property type="match status" value="1"/>
</dbReference>
<accession>A0ABN0Q8X8</accession>
<evidence type="ECO:0000256" key="1">
    <source>
        <dbReference type="SAM" id="SignalP"/>
    </source>
</evidence>
<feature type="chain" id="PRO_5046532384" evidence="1">
    <location>
        <begin position="22"/>
        <end position="366"/>
    </location>
</feature>
<dbReference type="EMBL" id="AXOM01000043">
    <property type="protein sequence ID" value="ESS58594.1"/>
    <property type="molecule type" value="Genomic_DNA"/>
</dbReference>
<evidence type="ECO:0000313" key="3">
    <source>
        <dbReference type="Proteomes" id="UP000017834"/>
    </source>
</evidence>
<name>A0ABN0Q8X8_ENTCL</name>
<protein>
    <submittedName>
        <fullName evidence="2">Bacterial extracellular solute-binding family protein</fullName>
    </submittedName>
</protein>